<dbReference type="RefSeq" id="WP_068709541.1">
    <property type="nucleotide sequence ID" value="NZ_JBEPRG010000023.1"/>
</dbReference>
<dbReference type="STRING" id="43678.OJAG_31140"/>
<dbReference type="Proteomes" id="UP000076447">
    <property type="component" value="Unassembled WGS sequence"/>
</dbReference>
<keyword evidence="1" id="KW-1133">Transmembrane helix</keyword>
<evidence type="ECO:0000313" key="2">
    <source>
        <dbReference type="EMBL" id="KZM34282.1"/>
    </source>
</evidence>
<sequence length="63" mass="6715">MITQLARYTRHMILLTIVGILLILVSQAGSDSGGFLVTGILAVVVGVGLIVLTIVGGRRQRRQ</sequence>
<name>A0A163QL59_9CELL</name>
<dbReference type="AlphaFoldDB" id="A0A163QL59"/>
<reference evidence="2 3" key="1">
    <citation type="submission" date="2016-01" db="EMBL/GenBank/DDBJ databases">
        <title>Genome sequence of Oerskovia enterophila VJag, an agar and cellulose degrading bacterium.</title>
        <authorList>
            <person name="Poehlein A."/>
            <person name="Jag V."/>
            <person name="Bengelsdorf F."/>
            <person name="Duerre P."/>
            <person name="Daniel R."/>
        </authorList>
    </citation>
    <scope>NUCLEOTIDE SEQUENCE [LARGE SCALE GENOMIC DNA]</scope>
    <source>
        <strain evidence="2 3">VJag</strain>
    </source>
</reference>
<organism evidence="2 3">
    <name type="scientific">Oerskovia enterophila</name>
    <dbReference type="NCBI Taxonomy" id="43678"/>
    <lineage>
        <taxon>Bacteria</taxon>
        <taxon>Bacillati</taxon>
        <taxon>Actinomycetota</taxon>
        <taxon>Actinomycetes</taxon>
        <taxon>Micrococcales</taxon>
        <taxon>Cellulomonadaceae</taxon>
        <taxon>Oerskovia</taxon>
    </lineage>
</organism>
<dbReference type="EMBL" id="LRIE01000081">
    <property type="protein sequence ID" value="KZM34282.1"/>
    <property type="molecule type" value="Genomic_DNA"/>
</dbReference>
<protein>
    <submittedName>
        <fullName evidence="2">Uncharacterized protein</fullName>
    </submittedName>
</protein>
<proteinExistence type="predicted"/>
<feature type="transmembrane region" description="Helical" evidence="1">
    <location>
        <begin position="12"/>
        <end position="29"/>
    </location>
</feature>
<dbReference type="PATRIC" id="fig|43678.3.peg.3271"/>
<comment type="caution">
    <text evidence="2">The sequence shown here is derived from an EMBL/GenBank/DDBJ whole genome shotgun (WGS) entry which is preliminary data.</text>
</comment>
<feature type="transmembrane region" description="Helical" evidence="1">
    <location>
        <begin position="35"/>
        <end position="55"/>
    </location>
</feature>
<accession>A0A163QL59</accession>
<evidence type="ECO:0000313" key="3">
    <source>
        <dbReference type="Proteomes" id="UP000076447"/>
    </source>
</evidence>
<keyword evidence="1" id="KW-0812">Transmembrane</keyword>
<keyword evidence="1" id="KW-0472">Membrane</keyword>
<evidence type="ECO:0000256" key="1">
    <source>
        <dbReference type="SAM" id="Phobius"/>
    </source>
</evidence>
<gene>
    <name evidence="2" type="ORF">OJAG_31140</name>
</gene>